<dbReference type="InterPro" id="IPR008271">
    <property type="entry name" value="Ser/Thr_kinase_AS"/>
</dbReference>
<dbReference type="eggNOG" id="KOG0663">
    <property type="taxonomic scope" value="Eukaryota"/>
</dbReference>
<dbReference type="PROSITE" id="PS00107">
    <property type="entry name" value="PROTEIN_KINASE_ATP"/>
    <property type="match status" value="1"/>
</dbReference>
<dbReference type="FunFam" id="1.10.510.10:FF:000624">
    <property type="entry name" value="Mitogen-activated protein kinase"/>
    <property type="match status" value="1"/>
</dbReference>
<dbReference type="Gene3D" id="3.30.200.20">
    <property type="entry name" value="Phosphorylase Kinase, domain 1"/>
    <property type="match status" value="1"/>
</dbReference>
<evidence type="ECO:0000313" key="9">
    <source>
        <dbReference type="EnsemblPlants" id="KQL24716"/>
    </source>
</evidence>
<dbReference type="PROSITE" id="PS00108">
    <property type="entry name" value="PROTEIN_KINASE_ST"/>
    <property type="match status" value="1"/>
</dbReference>
<protein>
    <recommendedName>
        <fullName evidence="8">Protein kinase domain-containing protein</fullName>
    </recommendedName>
</protein>
<dbReference type="PANTHER" id="PTHR24055">
    <property type="entry name" value="MITOGEN-ACTIVATED PROTEIN KINASE"/>
    <property type="match status" value="1"/>
</dbReference>
<dbReference type="EMBL" id="AGNK02001117">
    <property type="status" value="NOT_ANNOTATED_CDS"/>
    <property type="molecule type" value="Genomic_DNA"/>
</dbReference>
<accession>K3ZZ38</accession>
<organism evidence="9 10">
    <name type="scientific">Setaria italica</name>
    <name type="common">Foxtail millet</name>
    <name type="synonym">Panicum italicum</name>
    <dbReference type="NCBI Taxonomy" id="4555"/>
    <lineage>
        <taxon>Eukaryota</taxon>
        <taxon>Viridiplantae</taxon>
        <taxon>Streptophyta</taxon>
        <taxon>Embryophyta</taxon>
        <taxon>Tracheophyta</taxon>
        <taxon>Spermatophyta</taxon>
        <taxon>Magnoliopsida</taxon>
        <taxon>Liliopsida</taxon>
        <taxon>Poales</taxon>
        <taxon>Poaceae</taxon>
        <taxon>PACMAD clade</taxon>
        <taxon>Panicoideae</taxon>
        <taxon>Panicodae</taxon>
        <taxon>Paniceae</taxon>
        <taxon>Cenchrinae</taxon>
        <taxon>Setaria</taxon>
    </lineage>
</organism>
<dbReference type="EnsemblPlants" id="KQL24716">
    <property type="protein sequence ID" value="KQL24716"/>
    <property type="gene ID" value="SETIT_031870mg"/>
</dbReference>
<dbReference type="FunCoup" id="K3ZZ38">
    <property type="interactions" value="26"/>
</dbReference>
<comment type="similarity">
    <text evidence="7">Belongs to the protein kinase superfamily.</text>
</comment>
<feature type="binding site" evidence="6">
    <location>
        <position position="102"/>
    </location>
    <ligand>
        <name>ATP</name>
        <dbReference type="ChEBI" id="CHEBI:30616"/>
    </ligand>
</feature>
<evidence type="ECO:0000256" key="3">
    <source>
        <dbReference type="ARBA" id="ARBA00022741"/>
    </source>
</evidence>
<evidence type="ECO:0000256" key="7">
    <source>
        <dbReference type="RuleBase" id="RU000304"/>
    </source>
</evidence>
<keyword evidence="4" id="KW-0418">Kinase</keyword>
<dbReference type="SMART" id="SM00220">
    <property type="entry name" value="S_TKc"/>
    <property type="match status" value="1"/>
</dbReference>
<dbReference type="InterPro" id="IPR017441">
    <property type="entry name" value="Protein_kinase_ATP_BS"/>
</dbReference>
<reference evidence="9" key="2">
    <citation type="submission" date="2018-08" db="UniProtKB">
        <authorList>
            <consortium name="EnsemblPlants"/>
        </authorList>
    </citation>
    <scope>IDENTIFICATION</scope>
    <source>
        <strain evidence="9">Yugu1</strain>
    </source>
</reference>
<dbReference type="InterPro" id="IPR011009">
    <property type="entry name" value="Kinase-like_dom_sf"/>
</dbReference>
<reference evidence="10" key="1">
    <citation type="journal article" date="2012" name="Nat. Biotechnol.">
        <title>Reference genome sequence of the model plant Setaria.</title>
        <authorList>
            <person name="Bennetzen J.L."/>
            <person name="Schmutz J."/>
            <person name="Wang H."/>
            <person name="Percifield R."/>
            <person name="Hawkins J."/>
            <person name="Pontaroli A.C."/>
            <person name="Estep M."/>
            <person name="Feng L."/>
            <person name="Vaughn J.N."/>
            <person name="Grimwood J."/>
            <person name="Jenkins J."/>
            <person name="Barry K."/>
            <person name="Lindquist E."/>
            <person name="Hellsten U."/>
            <person name="Deshpande S."/>
            <person name="Wang X."/>
            <person name="Wu X."/>
            <person name="Mitros T."/>
            <person name="Triplett J."/>
            <person name="Yang X."/>
            <person name="Ye C.Y."/>
            <person name="Mauro-Herrera M."/>
            <person name="Wang L."/>
            <person name="Li P."/>
            <person name="Sharma M."/>
            <person name="Sharma R."/>
            <person name="Ronald P.C."/>
            <person name="Panaud O."/>
            <person name="Kellogg E.A."/>
            <person name="Brutnell T.P."/>
            <person name="Doust A.N."/>
            <person name="Tuskan G.A."/>
            <person name="Rokhsar D."/>
            <person name="Devos K.M."/>
        </authorList>
    </citation>
    <scope>NUCLEOTIDE SEQUENCE [LARGE SCALE GENOMIC DNA]</scope>
    <source>
        <strain evidence="10">cv. Yugu1</strain>
    </source>
</reference>
<dbReference type="GO" id="GO:0005634">
    <property type="term" value="C:nucleus"/>
    <property type="evidence" value="ECO:0000318"/>
    <property type="project" value="GO_Central"/>
</dbReference>
<proteinExistence type="inferred from homology"/>
<evidence type="ECO:0000313" key="10">
    <source>
        <dbReference type="Proteomes" id="UP000004995"/>
    </source>
</evidence>
<dbReference type="Pfam" id="PF00069">
    <property type="entry name" value="Pkinase"/>
    <property type="match status" value="1"/>
</dbReference>
<keyword evidence="1 7" id="KW-0723">Serine/threonine-protein kinase</keyword>
<dbReference type="AlphaFoldDB" id="K3ZZ38"/>
<evidence type="ECO:0000256" key="5">
    <source>
        <dbReference type="ARBA" id="ARBA00022840"/>
    </source>
</evidence>
<evidence type="ECO:0000259" key="8">
    <source>
        <dbReference type="PROSITE" id="PS50011"/>
    </source>
</evidence>
<dbReference type="OMA" id="AMHAHRI"/>
<name>K3ZZ38_SETIT</name>
<keyword evidence="5 6" id="KW-0067">ATP-binding</keyword>
<dbReference type="InParanoid" id="K3ZZ38"/>
<keyword evidence="3 6" id="KW-0547">Nucleotide-binding</keyword>
<dbReference type="PROSITE" id="PS50011">
    <property type="entry name" value="PROTEIN_KINASE_DOM"/>
    <property type="match status" value="1"/>
</dbReference>
<dbReference type="GO" id="GO:0004674">
    <property type="term" value="F:protein serine/threonine kinase activity"/>
    <property type="evidence" value="ECO:0000318"/>
    <property type="project" value="GO_Central"/>
</dbReference>
<dbReference type="InterPro" id="IPR000719">
    <property type="entry name" value="Prot_kinase_dom"/>
</dbReference>
<feature type="domain" description="Protein kinase" evidence="8">
    <location>
        <begin position="73"/>
        <end position="376"/>
    </location>
</feature>
<dbReference type="Gene3D" id="1.10.510.10">
    <property type="entry name" value="Transferase(Phosphotransferase) domain 1"/>
    <property type="match status" value="1"/>
</dbReference>
<sequence>MTDDEVTSSGMIMDAARVAAICAKIEEYAAGGAPMSGRRVAAICAMFDDRAAAGRTRRNKRRKKLCVDSTRSYKQIGEIGSGSFGAVVKARHRRTGQTVAIKTFRRRDGKKAPAVSELLREACFLAACGGHPHLAGLHAVARDPRTKRYSLVMEYVGPSLRRALKDHLRVHGGPFPEAEARRVMAQLLAGAEAMHAHRIVHRDIKPGNVLVSEDGGGVVKICDYGLAMSTAKAGPPYARVGTSWYMAPEVLTRRTDYDERVDLWSLGCVMAEMLSGEVLFKVDDDDDDYIHQLDRMFDVLGAPGVDALQTFAPPFVEGKLLRRLARQPRSSHQGRLRELFPGETLSQDAFDVLKGLLTFNPKERLTAAAALRLPWFTAAVDAPASEIGAMASSTQTAASTFVRVRTSALAFLRRMALELIRLPRRCSGIMRRLLQSSNALYEIEPPFEAGVVSSARVTASKTEKDDSRY</sequence>
<dbReference type="InterPro" id="IPR050117">
    <property type="entry name" value="MAPK"/>
</dbReference>
<keyword evidence="2" id="KW-0808">Transferase</keyword>
<dbReference type="Gramene" id="KQL24716">
    <property type="protein sequence ID" value="KQL24716"/>
    <property type="gene ID" value="SETIT_031870mg"/>
</dbReference>
<dbReference type="HOGENOM" id="CLU_000288_181_1_1"/>
<evidence type="ECO:0000256" key="2">
    <source>
        <dbReference type="ARBA" id="ARBA00022679"/>
    </source>
</evidence>
<dbReference type="Proteomes" id="UP000004995">
    <property type="component" value="Unassembled WGS sequence"/>
</dbReference>
<dbReference type="SUPFAM" id="SSF56112">
    <property type="entry name" value="Protein kinase-like (PK-like)"/>
    <property type="match status" value="1"/>
</dbReference>
<evidence type="ECO:0000256" key="1">
    <source>
        <dbReference type="ARBA" id="ARBA00022527"/>
    </source>
</evidence>
<evidence type="ECO:0000256" key="4">
    <source>
        <dbReference type="ARBA" id="ARBA00022777"/>
    </source>
</evidence>
<dbReference type="GO" id="GO:0005524">
    <property type="term" value="F:ATP binding"/>
    <property type="evidence" value="ECO:0007669"/>
    <property type="project" value="UniProtKB-UniRule"/>
</dbReference>
<dbReference type="STRING" id="4555.K3ZZ38"/>
<evidence type="ECO:0000256" key="6">
    <source>
        <dbReference type="PROSITE-ProRule" id="PRU10141"/>
    </source>
</evidence>
<keyword evidence="10" id="KW-1185">Reference proteome</keyword>